<sequence>MILHQQQKSNSNEFTSTQIFKICKNLKPTFKITFLFMVELKQRILTSLSKLSNRDTHQIAIEDLEKIIQNLSPDGVSMLLNCLYESINDPKLAVKRESPCLLTIIYASHSYSTATHLTKIIADIVKRLKDSHSGVREPCRDAIGALSSQYLKDEEENGRGSWVGGFAVCEAIV</sequence>
<name>A0ACC0IRW4_9ERIC</name>
<protein>
    <submittedName>
        <fullName evidence="1">Microtubule-associated protein TORTIFOLIA1</fullName>
    </submittedName>
</protein>
<accession>A0ACC0IRW4</accession>
<comment type="caution">
    <text evidence="1">The sequence shown here is derived from an EMBL/GenBank/DDBJ whole genome shotgun (WGS) entry which is preliminary data.</text>
</comment>
<reference evidence="1 2" key="1">
    <citation type="journal article" date="2022" name="Plant J.">
        <title>Chromosome-level genome of Camellia lanceoleosa provides a valuable resource for understanding genome evolution and self-incompatibility.</title>
        <authorList>
            <person name="Gong W."/>
            <person name="Xiao S."/>
            <person name="Wang L."/>
            <person name="Liao Z."/>
            <person name="Chang Y."/>
            <person name="Mo W."/>
            <person name="Hu G."/>
            <person name="Li W."/>
            <person name="Zhao G."/>
            <person name="Zhu H."/>
            <person name="Hu X."/>
            <person name="Ji K."/>
            <person name="Xiang X."/>
            <person name="Song Q."/>
            <person name="Yuan D."/>
            <person name="Jin S."/>
            <person name="Zhang L."/>
        </authorList>
    </citation>
    <scope>NUCLEOTIDE SEQUENCE [LARGE SCALE GENOMIC DNA]</scope>
    <source>
        <strain evidence="1">SQ_2022a</strain>
    </source>
</reference>
<gene>
    <name evidence="1" type="ORF">LOK49_LG02G01546</name>
</gene>
<organism evidence="1 2">
    <name type="scientific">Camellia lanceoleosa</name>
    <dbReference type="NCBI Taxonomy" id="1840588"/>
    <lineage>
        <taxon>Eukaryota</taxon>
        <taxon>Viridiplantae</taxon>
        <taxon>Streptophyta</taxon>
        <taxon>Embryophyta</taxon>
        <taxon>Tracheophyta</taxon>
        <taxon>Spermatophyta</taxon>
        <taxon>Magnoliopsida</taxon>
        <taxon>eudicotyledons</taxon>
        <taxon>Gunneridae</taxon>
        <taxon>Pentapetalae</taxon>
        <taxon>asterids</taxon>
        <taxon>Ericales</taxon>
        <taxon>Theaceae</taxon>
        <taxon>Camellia</taxon>
    </lineage>
</organism>
<dbReference type="Proteomes" id="UP001060215">
    <property type="component" value="Chromosome 3"/>
</dbReference>
<keyword evidence="2" id="KW-1185">Reference proteome</keyword>
<proteinExistence type="predicted"/>
<evidence type="ECO:0000313" key="1">
    <source>
        <dbReference type="EMBL" id="KAI8028443.1"/>
    </source>
</evidence>
<evidence type="ECO:0000313" key="2">
    <source>
        <dbReference type="Proteomes" id="UP001060215"/>
    </source>
</evidence>
<dbReference type="EMBL" id="CM045760">
    <property type="protein sequence ID" value="KAI8028443.1"/>
    <property type="molecule type" value="Genomic_DNA"/>
</dbReference>